<protein>
    <submittedName>
        <fullName evidence="1">Nitrous oxide-stimulated promoter</fullName>
    </submittedName>
</protein>
<dbReference type="InterPro" id="IPR020483">
    <property type="entry name" value="Uncharacterised_YgbA"/>
</dbReference>
<dbReference type="OrthoDB" id="164329at2"/>
<evidence type="ECO:0000313" key="2">
    <source>
        <dbReference type="Proteomes" id="UP000184509"/>
    </source>
</evidence>
<dbReference type="RefSeq" id="WP_073398963.1">
    <property type="nucleotide sequence ID" value="NZ_FQTV01000002.1"/>
</dbReference>
<accession>A0A1M4URW0</accession>
<dbReference type="NCBIfam" id="NF007714">
    <property type="entry name" value="PRK10410.1-2"/>
    <property type="match status" value="1"/>
</dbReference>
<proteinExistence type="predicted"/>
<evidence type="ECO:0000313" key="1">
    <source>
        <dbReference type="EMBL" id="SHE59340.1"/>
    </source>
</evidence>
<reference evidence="1 2" key="1">
    <citation type="submission" date="2016-11" db="EMBL/GenBank/DDBJ databases">
        <authorList>
            <person name="Jaros S."/>
            <person name="Januszkiewicz K."/>
            <person name="Wedrychowicz H."/>
        </authorList>
    </citation>
    <scope>NUCLEOTIDE SEQUENCE [LARGE SCALE GENOMIC DNA]</scope>
    <source>
        <strain evidence="1 2">DSM 26991</strain>
    </source>
</reference>
<dbReference type="Pfam" id="PF11756">
    <property type="entry name" value="YgbA_NO"/>
    <property type="match status" value="1"/>
</dbReference>
<sequence length="97" mass="11652">MGKIVYEKRIVEKMIRIYCRSNHDQEELCDECRELLDYALLRLDKCKYGDKKSACGKCTTHCYKPVMREKIKRVMKFSGPRMLFHHPLDAFRHLLNK</sequence>
<organism evidence="1 2">
    <name type="scientific">Bacteroides luti</name>
    <dbReference type="NCBI Taxonomy" id="1297750"/>
    <lineage>
        <taxon>Bacteria</taxon>
        <taxon>Pseudomonadati</taxon>
        <taxon>Bacteroidota</taxon>
        <taxon>Bacteroidia</taxon>
        <taxon>Bacteroidales</taxon>
        <taxon>Bacteroidaceae</taxon>
        <taxon>Bacteroides</taxon>
    </lineage>
</organism>
<keyword evidence="2" id="KW-1185">Reference proteome</keyword>
<dbReference type="STRING" id="1297750.SAMN05444405_102156"/>
<gene>
    <name evidence="1" type="ORF">SAMN05444405_102156</name>
</gene>
<dbReference type="AlphaFoldDB" id="A0A1M4URW0"/>
<name>A0A1M4URW0_9BACE</name>
<dbReference type="EMBL" id="FQTV01000002">
    <property type="protein sequence ID" value="SHE59340.1"/>
    <property type="molecule type" value="Genomic_DNA"/>
</dbReference>
<dbReference type="Proteomes" id="UP000184509">
    <property type="component" value="Unassembled WGS sequence"/>
</dbReference>